<evidence type="ECO:0000256" key="5">
    <source>
        <dbReference type="SAM" id="Phobius"/>
    </source>
</evidence>
<reference evidence="7 8" key="1">
    <citation type="submission" date="2013-10" db="EMBL/GenBank/DDBJ databases">
        <title>Salinisphaera orenii MK-B5 Genome Sequencing.</title>
        <authorList>
            <person name="Lai Q."/>
            <person name="Li C."/>
            <person name="Shao Z."/>
        </authorList>
    </citation>
    <scope>NUCLEOTIDE SEQUENCE [LARGE SCALE GENOMIC DNA]</scope>
    <source>
        <strain evidence="7 8">MK-B5</strain>
    </source>
</reference>
<organism evidence="7 8">
    <name type="scientific">Salinisphaera orenii MK-B5</name>
    <dbReference type="NCBI Taxonomy" id="856730"/>
    <lineage>
        <taxon>Bacteria</taxon>
        <taxon>Pseudomonadati</taxon>
        <taxon>Pseudomonadota</taxon>
        <taxon>Gammaproteobacteria</taxon>
        <taxon>Salinisphaerales</taxon>
        <taxon>Salinisphaeraceae</taxon>
        <taxon>Salinisphaera</taxon>
    </lineage>
</organism>
<accession>A0A423PH65</accession>
<feature type="transmembrane region" description="Helical" evidence="5">
    <location>
        <begin position="294"/>
        <end position="312"/>
    </location>
</feature>
<sequence>MIGIESLGLAAVSAAFVVCALVIAVVGTRLTNVADELADRTGLGEAVTGAVLLGAATSLSGIVLSITAAAGDQPELAMSNALGGIAAQTVFLAMADVVYRRANLEHAAASIANLAQAALLLGLLSLLLIGAYSPDVHWFGVHPITPILFVAYVFGLQLVRNAEAAPMWTPRRTHETRTDSPEENNKAMSLVRLWGGFFVLAAILGLTGYVLEGVASRLGNATGMSDTAVGVVLTAISTSLPELVTSIAAVRRGALQLAVGGIIGGNAFDCLFAASSDIAYRDGSIYHAVSGDTLLWVALSVAMTAVLLLGLIRRQKQGIGNIGFESATLFGLYGAGILMVIRG</sequence>
<evidence type="ECO:0000259" key="6">
    <source>
        <dbReference type="Pfam" id="PF01699"/>
    </source>
</evidence>
<dbReference type="Gene3D" id="1.20.1420.30">
    <property type="entry name" value="NCX, central ion-binding region"/>
    <property type="match status" value="1"/>
</dbReference>
<dbReference type="RefSeq" id="WP_245965478.1">
    <property type="nucleotide sequence ID" value="NZ_AYKH01000040.1"/>
</dbReference>
<dbReference type="AlphaFoldDB" id="A0A423PH65"/>
<comment type="subcellular location">
    <subcellularLocation>
        <location evidence="1">Membrane</location>
        <topology evidence="1">Multi-pass membrane protein</topology>
    </subcellularLocation>
</comment>
<dbReference type="Pfam" id="PF01699">
    <property type="entry name" value="Na_Ca_ex"/>
    <property type="match status" value="2"/>
</dbReference>
<dbReference type="PANTHER" id="PTHR10846">
    <property type="entry name" value="SODIUM/POTASSIUM/CALCIUM EXCHANGER"/>
    <property type="match status" value="1"/>
</dbReference>
<evidence type="ECO:0000256" key="3">
    <source>
        <dbReference type="ARBA" id="ARBA00022989"/>
    </source>
</evidence>
<feature type="transmembrane region" description="Helical" evidence="5">
    <location>
        <begin position="111"/>
        <end position="132"/>
    </location>
</feature>
<keyword evidence="2 5" id="KW-0812">Transmembrane</keyword>
<evidence type="ECO:0000256" key="2">
    <source>
        <dbReference type="ARBA" id="ARBA00022692"/>
    </source>
</evidence>
<keyword evidence="4 5" id="KW-0472">Membrane</keyword>
<feature type="transmembrane region" description="Helical" evidence="5">
    <location>
        <begin position="231"/>
        <end position="250"/>
    </location>
</feature>
<dbReference type="GO" id="GO:0005262">
    <property type="term" value="F:calcium channel activity"/>
    <property type="evidence" value="ECO:0007669"/>
    <property type="project" value="TreeGrafter"/>
</dbReference>
<feature type="transmembrane region" description="Helical" evidence="5">
    <location>
        <begin position="6"/>
        <end position="26"/>
    </location>
</feature>
<dbReference type="InterPro" id="IPR044880">
    <property type="entry name" value="NCX_ion-bd_dom_sf"/>
</dbReference>
<dbReference type="Proteomes" id="UP000283993">
    <property type="component" value="Unassembled WGS sequence"/>
</dbReference>
<keyword evidence="3 5" id="KW-1133">Transmembrane helix</keyword>
<feature type="transmembrane region" description="Helical" evidence="5">
    <location>
        <begin position="190"/>
        <end position="211"/>
    </location>
</feature>
<dbReference type="InterPro" id="IPR004481">
    <property type="entry name" value="K/Na/Ca-exchanger"/>
</dbReference>
<dbReference type="PANTHER" id="PTHR10846:SF8">
    <property type="entry name" value="INNER MEMBRANE PROTEIN YRBG"/>
    <property type="match status" value="1"/>
</dbReference>
<feature type="domain" description="Sodium/calcium exchanger membrane region" evidence="6">
    <location>
        <begin position="14"/>
        <end position="129"/>
    </location>
</feature>
<name>A0A423PH65_9GAMM</name>
<protein>
    <submittedName>
        <fullName evidence="7">Cation transporter</fullName>
    </submittedName>
</protein>
<dbReference type="GO" id="GO:0006874">
    <property type="term" value="P:intracellular calcium ion homeostasis"/>
    <property type="evidence" value="ECO:0007669"/>
    <property type="project" value="TreeGrafter"/>
</dbReference>
<dbReference type="InterPro" id="IPR004837">
    <property type="entry name" value="NaCa_Exmemb"/>
</dbReference>
<feature type="transmembrane region" description="Helical" evidence="5">
    <location>
        <begin position="76"/>
        <end position="99"/>
    </location>
</feature>
<dbReference type="GO" id="GO:0008273">
    <property type="term" value="F:calcium, potassium:sodium antiporter activity"/>
    <property type="evidence" value="ECO:0007669"/>
    <property type="project" value="TreeGrafter"/>
</dbReference>
<dbReference type="EMBL" id="AYKH01000040">
    <property type="protein sequence ID" value="ROO24952.1"/>
    <property type="molecule type" value="Genomic_DNA"/>
</dbReference>
<proteinExistence type="predicted"/>
<feature type="transmembrane region" description="Helical" evidence="5">
    <location>
        <begin position="47"/>
        <end position="70"/>
    </location>
</feature>
<evidence type="ECO:0000313" key="7">
    <source>
        <dbReference type="EMBL" id="ROO24952.1"/>
    </source>
</evidence>
<feature type="transmembrane region" description="Helical" evidence="5">
    <location>
        <begin position="257"/>
        <end position="274"/>
    </location>
</feature>
<evidence type="ECO:0000313" key="8">
    <source>
        <dbReference type="Proteomes" id="UP000283993"/>
    </source>
</evidence>
<dbReference type="GO" id="GO:0005886">
    <property type="term" value="C:plasma membrane"/>
    <property type="evidence" value="ECO:0007669"/>
    <property type="project" value="TreeGrafter"/>
</dbReference>
<feature type="domain" description="Sodium/calcium exchanger membrane region" evidence="6">
    <location>
        <begin position="193"/>
        <end position="341"/>
    </location>
</feature>
<keyword evidence="8" id="KW-1185">Reference proteome</keyword>
<evidence type="ECO:0000256" key="4">
    <source>
        <dbReference type="ARBA" id="ARBA00023136"/>
    </source>
</evidence>
<gene>
    <name evidence="7" type="ORF">SAOR_13265</name>
</gene>
<evidence type="ECO:0000256" key="1">
    <source>
        <dbReference type="ARBA" id="ARBA00004141"/>
    </source>
</evidence>
<feature type="transmembrane region" description="Helical" evidence="5">
    <location>
        <begin position="319"/>
        <end position="341"/>
    </location>
</feature>
<comment type="caution">
    <text evidence="7">The sequence shown here is derived from an EMBL/GenBank/DDBJ whole genome shotgun (WGS) entry which is preliminary data.</text>
</comment>
<feature type="transmembrane region" description="Helical" evidence="5">
    <location>
        <begin position="138"/>
        <end position="159"/>
    </location>
</feature>